<dbReference type="PANTHER" id="PTHR24421">
    <property type="entry name" value="NITRATE/NITRITE SENSOR PROTEIN NARX-RELATED"/>
    <property type="match status" value="1"/>
</dbReference>
<evidence type="ECO:0000256" key="1">
    <source>
        <dbReference type="ARBA" id="ARBA00000085"/>
    </source>
</evidence>
<feature type="transmembrane region" description="Helical" evidence="9">
    <location>
        <begin position="143"/>
        <end position="164"/>
    </location>
</feature>
<evidence type="ECO:0000256" key="6">
    <source>
        <dbReference type="ARBA" id="ARBA00022777"/>
    </source>
</evidence>
<comment type="catalytic activity">
    <reaction evidence="1">
        <text>ATP + protein L-histidine = ADP + protein N-phospho-L-histidine.</text>
        <dbReference type="EC" id="2.7.13.3"/>
    </reaction>
</comment>
<dbReference type="Gene3D" id="3.30.565.10">
    <property type="entry name" value="Histidine kinase-like ATPase, C-terminal domain"/>
    <property type="match status" value="1"/>
</dbReference>
<keyword evidence="9" id="KW-0472">Membrane</keyword>
<keyword evidence="4 11" id="KW-0808">Transferase</keyword>
<dbReference type="CDD" id="cd16917">
    <property type="entry name" value="HATPase_UhpB-NarQ-NarX-like"/>
    <property type="match status" value="1"/>
</dbReference>
<feature type="domain" description="Histidine kinase" evidence="10">
    <location>
        <begin position="299"/>
        <end position="389"/>
    </location>
</feature>
<dbReference type="GO" id="GO:0000155">
    <property type="term" value="F:phosphorelay sensor kinase activity"/>
    <property type="evidence" value="ECO:0007669"/>
    <property type="project" value="InterPro"/>
</dbReference>
<evidence type="ECO:0000259" key="10">
    <source>
        <dbReference type="PROSITE" id="PS50109"/>
    </source>
</evidence>
<evidence type="ECO:0000313" key="12">
    <source>
        <dbReference type="Proteomes" id="UP000027178"/>
    </source>
</evidence>
<evidence type="ECO:0000256" key="5">
    <source>
        <dbReference type="ARBA" id="ARBA00022741"/>
    </source>
</evidence>
<keyword evidence="12" id="KW-1185">Reference proteome</keyword>
<dbReference type="RefSeq" id="WP_035858579.1">
    <property type="nucleotide sequence ID" value="NZ_KK853997.1"/>
</dbReference>
<dbReference type="GO" id="GO:0005524">
    <property type="term" value="F:ATP binding"/>
    <property type="evidence" value="ECO:0007669"/>
    <property type="project" value="UniProtKB-KW"/>
</dbReference>
<dbReference type="InterPro" id="IPR005467">
    <property type="entry name" value="His_kinase_dom"/>
</dbReference>
<evidence type="ECO:0000256" key="7">
    <source>
        <dbReference type="ARBA" id="ARBA00022840"/>
    </source>
</evidence>
<evidence type="ECO:0000256" key="9">
    <source>
        <dbReference type="SAM" id="Phobius"/>
    </source>
</evidence>
<keyword evidence="3" id="KW-0597">Phosphoprotein</keyword>
<accession>A0A066ZBZ0</accession>
<keyword evidence="5" id="KW-0547">Nucleotide-binding</keyword>
<keyword evidence="9" id="KW-1133">Transmembrane helix</keyword>
<dbReference type="Proteomes" id="UP000027178">
    <property type="component" value="Unassembled WGS sequence"/>
</dbReference>
<dbReference type="PANTHER" id="PTHR24421:SF10">
    <property type="entry name" value="NITRATE_NITRITE SENSOR PROTEIN NARQ"/>
    <property type="match status" value="1"/>
</dbReference>
<dbReference type="AlphaFoldDB" id="A0A066ZBZ0"/>
<dbReference type="SUPFAM" id="SSF55874">
    <property type="entry name" value="ATPase domain of HSP90 chaperone/DNA topoisomerase II/histidine kinase"/>
    <property type="match status" value="1"/>
</dbReference>
<keyword evidence="9" id="KW-0812">Transmembrane</keyword>
<dbReference type="InterPro" id="IPR036890">
    <property type="entry name" value="HATPase_C_sf"/>
</dbReference>
<keyword evidence="7" id="KW-0067">ATP-binding</keyword>
<dbReference type="PROSITE" id="PS50109">
    <property type="entry name" value="HIS_KIN"/>
    <property type="match status" value="1"/>
</dbReference>
<sequence>MTGHPDAAQTGAAPSGRPDGLPWSQADALVVVTASVLDAVGYLLFAAVDGGANLPGFLLALASGLPLLLRRTRPLLMITGVLLLQAGTNLAEPVGIHFGAVLTVALYSVARHCRLGEVAAAVLATSAVTVVTQSHFKAPAWDALVAAPASSLLVVGAGLVFARWQREVAANRRLLADRAVAEERRRIARELHDIVAHHITTMQLMAGGARANLANPEVVRDALVTLEASGRLALREMRQLLDVLRAGDEPDASPSAPQPGAEDLGRLVDDSCHAGLPTELTVHGTPRPLPPTLGLTVFRIVQEALTNARKYAGPARAYVRLTYRQDVVVVSVRDDGAGGGATGGGTAGEGGGHGLIGMRERVALHGGTLSTGPHPDGGFAVLAELPLTPDETAEAAVQHGEVPV</sequence>
<dbReference type="Pfam" id="PF02518">
    <property type="entry name" value="HATPase_c"/>
    <property type="match status" value="1"/>
</dbReference>
<keyword evidence="8" id="KW-0902">Two-component regulatory system</keyword>
<dbReference type="Pfam" id="PF07730">
    <property type="entry name" value="HisKA_3"/>
    <property type="match status" value="1"/>
</dbReference>
<comment type="caution">
    <text evidence="11">The sequence shown here is derived from an EMBL/GenBank/DDBJ whole genome shotgun (WGS) entry which is preliminary data.</text>
</comment>
<dbReference type="EC" id="2.7.13.3" evidence="2"/>
<evidence type="ECO:0000256" key="8">
    <source>
        <dbReference type="ARBA" id="ARBA00023012"/>
    </source>
</evidence>
<dbReference type="Gene3D" id="1.20.5.1930">
    <property type="match status" value="1"/>
</dbReference>
<evidence type="ECO:0000256" key="4">
    <source>
        <dbReference type="ARBA" id="ARBA00022679"/>
    </source>
</evidence>
<dbReference type="InterPro" id="IPR050482">
    <property type="entry name" value="Sensor_HK_TwoCompSys"/>
</dbReference>
<evidence type="ECO:0000256" key="2">
    <source>
        <dbReference type="ARBA" id="ARBA00012438"/>
    </source>
</evidence>
<protein>
    <recommendedName>
        <fullName evidence="2">histidine kinase</fullName>
        <ecNumber evidence="2">2.7.13.3</ecNumber>
    </recommendedName>
</protein>
<name>A0A066ZBZ0_9ACTN</name>
<gene>
    <name evidence="11" type="ORF">KCH_05710</name>
</gene>
<organism evidence="11 12">
    <name type="scientific">Kitasatospora cheerisanensis KCTC 2395</name>
    <dbReference type="NCBI Taxonomy" id="1348663"/>
    <lineage>
        <taxon>Bacteria</taxon>
        <taxon>Bacillati</taxon>
        <taxon>Actinomycetota</taxon>
        <taxon>Actinomycetes</taxon>
        <taxon>Kitasatosporales</taxon>
        <taxon>Streptomycetaceae</taxon>
        <taxon>Kitasatospora</taxon>
    </lineage>
</organism>
<dbReference type="InterPro" id="IPR003594">
    <property type="entry name" value="HATPase_dom"/>
</dbReference>
<dbReference type="InterPro" id="IPR011712">
    <property type="entry name" value="Sig_transdc_His_kin_sub3_dim/P"/>
</dbReference>
<dbReference type="GO" id="GO:0016020">
    <property type="term" value="C:membrane"/>
    <property type="evidence" value="ECO:0007669"/>
    <property type="project" value="InterPro"/>
</dbReference>
<dbReference type="SMART" id="SM00387">
    <property type="entry name" value="HATPase_c"/>
    <property type="match status" value="1"/>
</dbReference>
<dbReference type="HOGENOM" id="CLU_000445_20_1_11"/>
<reference evidence="11 12" key="1">
    <citation type="submission" date="2014-05" db="EMBL/GenBank/DDBJ databases">
        <title>Draft Genome Sequence of Kitasatospora cheerisanensis KCTC 2395.</title>
        <authorList>
            <person name="Nam D.H."/>
        </authorList>
    </citation>
    <scope>NUCLEOTIDE SEQUENCE [LARGE SCALE GENOMIC DNA]</scope>
    <source>
        <strain evidence="11 12">KCTC 2395</strain>
    </source>
</reference>
<proteinExistence type="predicted"/>
<dbReference type="OrthoDB" id="227596at2"/>
<evidence type="ECO:0000256" key="3">
    <source>
        <dbReference type="ARBA" id="ARBA00022553"/>
    </source>
</evidence>
<dbReference type="eggNOG" id="COG4585">
    <property type="taxonomic scope" value="Bacteria"/>
</dbReference>
<dbReference type="PATRIC" id="fig|1348663.4.peg.541"/>
<evidence type="ECO:0000313" key="11">
    <source>
        <dbReference type="EMBL" id="KDN87650.1"/>
    </source>
</evidence>
<keyword evidence="6 11" id="KW-0418">Kinase</keyword>
<dbReference type="EMBL" id="JNBY01000022">
    <property type="protein sequence ID" value="KDN87650.1"/>
    <property type="molecule type" value="Genomic_DNA"/>
</dbReference>
<dbReference type="GO" id="GO:0046983">
    <property type="term" value="F:protein dimerization activity"/>
    <property type="evidence" value="ECO:0007669"/>
    <property type="project" value="InterPro"/>
</dbReference>